<dbReference type="GO" id="GO:0016491">
    <property type="term" value="F:oxidoreductase activity"/>
    <property type="evidence" value="ECO:0007669"/>
    <property type="project" value="UniProtKB-KW"/>
</dbReference>
<dbReference type="Pfam" id="PF21688">
    <property type="entry name" value="FAD-depend_C"/>
    <property type="match status" value="1"/>
</dbReference>
<dbReference type="Gene3D" id="3.30.70.2700">
    <property type="match status" value="1"/>
</dbReference>
<dbReference type="SUPFAM" id="SSF51905">
    <property type="entry name" value="FAD/NAD(P)-binding domain"/>
    <property type="match status" value="1"/>
</dbReference>
<dbReference type="OrthoDB" id="9772594at2"/>
<dbReference type="KEGG" id="aev:EI546_01790"/>
<dbReference type="PIRSF" id="PIRSF038984">
    <property type="entry name" value="FAD_binding_protein"/>
    <property type="match status" value="1"/>
</dbReference>
<dbReference type="Proteomes" id="UP000285517">
    <property type="component" value="Chromosome"/>
</dbReference>
<dbReference type="PANTHER" id="PTHR42842:SF3">
    <property type="entry name" value="FAD_NAD(P)-BINDING OXIDOREDUCTASE FAMILY PROTEIN"/>
    <property type="match status" value="1"/>
</dbReference>
<keyword evidence="1" id="KW-0285">Flavoprotein</keyword>
<accession>A0A410FZU7</accession>
<evidence type="ECO:0000313" key="5">
    <source>
        <dbReference type="EMBL" id="QAA80536.1"/>
    </source>
</evidence>
<dbReference type="AlphaFoldDB" id="A0A410FZU7"/>
<dbReference type="PANTHER" id="PTHR42842">
    <property type="entry name" value="FAD/NAD(P)-BINDING OXIDOREDUCTASE"/>
    <property type="match status" value="1"/>
</dbReference>
<evidence type="ECO:0000259" key="4">
    <source>
        <dbReference type="Pfam" id="PF21688"/>
    </source>
</evidence>
<keyword evidence="2" id="KW-0560">Oxidoreductase</keyword>
<dbReference type="PRINTS" id="PR00411">
    <property type="entry name" value="PNDRDTASEI"/>
</dbReference>
<dbReference type="InterPro" id="IPR036188">
    <property type="entry name" value="FAD/NAD-bd_sf"/>
</dbReference>
<dbReference type="InterPro" id="IPR049516">
    <property type="entry name" value="FAD-depend_C"/>
</dbReference>
<dbReference type="EMBL" id="CP034951">
    <property type="protein sequence ID" value="QAA80536.1"/>
    <property type="molecule type" value="Genomic_DNA"/>
</dbReference>
<proteinExistence type="predicted"/>
<evidence type="ECO:0000259" key="3">
    <source>
        <dbReference type="Pfam" id="PF00890"/>
    </source>
</evidence>
<reference evidence="5 6" key="1">
    <citation type="submission" date="2019-01" db="EMBL/GenBank/DDBJ databases">
        <title>Complete genome sequencing of Aequorivita sp. H23M31.</title>
        <authorList>
            <person name="Bae J.-W."/>
        </authorList>
    </citation>
    <scope>NUCLEOTIDE SEQUENCE [LARGE SCALE GENOMIC DNA]</scope>
    <source>
        <strain evidence="5 6">H23M31</strain>
    </source>
</reference>
<dbReference type="PRINTS" id="PR00368">
    <property type="entry name" value="FADPNR"/>
</dbReference>
<evidence type="ECO:0000256" key="2">
    <source>
        <dbReference type="ARBA" id="ARBA00023002"/>
    </source>
</evidence>
<evidence type="ECO:0000313" key="6">
    <source>
        <dbReference type="Proteomes" id="UP000285517"/>
    </source>
</evidence>
<feature type="domain" description="FAD-dependent protein C-terminal" evidence="4">
    <location>
        <begin position="269"/>
        <end position="464"/>
    </location>
</feature>
<evidence type="ECO:0000256" key="1">
    <source>
        <dbReference type="ARBA" id="ARBA00022630"/>
    </source>
</evidence>
<gene>
    <name evidence="5" type="ORF">EI546_01790</name>
</gene>
<protein>
    <submittedName>
        <fullName evidence="5">FAD-binding protein</fullName>
    </submittedName>
</protein>
<feature type="domain" description="FAD-dependent oxidoreductase 2 FAD-binding" evidence="3">
    <location>
        <begin position="84"/>
        <end position="115"/>
    </location>
</feature>
<dbReference type="RefSeq" id="WP_128248936.1">
    <property type="nucleotide sequence ID" value="NZ_CP034951.1"/>
</dbReference>
<keyword evidence="6" id="KW-1185">Reference proteome</keyword>
<name>A0A410FZU7_9FLAO</name>
<sequence>MSILVQIAILPRQQEDSEYILELALERENLRKENIVDWRIRKRSIDARRRPIKINLQIELWLKGEKREIIPPFIPQNVEDSKRIAIIGAGPAGLYAALRAVEAGLKPIVFERGKDVRERRRDLAAINKLQIVNPESNYCFGEGGAGTYSDGKLYTRSKKRGNVLKALEWFVHFGADEDILIDAHPHIGTNKLPKIIAAMREAIIENGGEVHFNSKMTDIKIEKSEIRAIQINDRDWFEFENVILATGHSARDIYYLLHDKNIKMEAKGFAIGVRAEHPQELIDHIQYHGEDDNPYLPPASYSLVEQVDGFGVYSFCMCPGGIIAPCATEQEEVVTNGWSPSKRNNPYANSGIVVSVAPEDLPNYKKDDPFVCLDYQKYVEKRCWEAGGKSQMVPAQRMIDFVEGKISSDFPKTSYQPGIVSADLNEVLPPLLSKKLKKAFVLFGKKMKGYYTNEAVLHAPESRTSSPISIPRDPLTLEHVEIKGLYPCGEGAGYAGGIISAAIDGINCVDAIAKKESLLA</sequence>
<dbReference type="Pfam" id="PF00890">
    <property type="entry name" value="FAD_binding_2"/>
    <property type="match status" value="1"/>
</dbReference>
<dbReference type="InterPro" id="IPR028348">
    <property type="entry name" value="FAD-binding_protein"/>
</dbReference>
<dbReference type="Gene3D" id="3.50.50.60">
    <property type="entry name" value="FAD/NAD(P)-binding domain"/>
    <property type="match status" value="2"/>
</dbReference>
<dbReference type="InterPro" id="IPR003953">
    <property type="entry name" value="FAD-dep_OxRdtase_2_FAD-bd"/>
</dbReference>
<organism evidence="5 6">
    <name type="scientific">Aequorivita ciconiae</name>
    <dbReference type="NCBI Taxonomy" id="2494375"/>
    <lineage>
        <taxon>Bacteria</taxon>
        <taxon>Pseudomonadati</taxon>
        <taxon>Bacteroidota</taxon>
        <taxon>Flavobacteriia</taxon>
        <taxon>Flavobacteriales</taxon>
        <taxon>Flavobacteriaceae</taxon>
        <taxon>Aequorivita</taxon>
    </lineage>
</organism>